<name>A0AA88H4D4_ARTSF</name>
<dbReference type="PANTHER" id="PTHR46599:SF3">
    <property type="entry name" value="PIGGYBAC TRANSPOSABLE ELEMENT-DERIVED PROTEIN 4"/>
    <property type="match status" value="1"/>
</dbReference>
<dbReference type="InterPro" id="IPR029526">
    <property type="entry name" value="PGBD"/>
</dbReference>
<keyword evidence="4" id="KW-1185">Reference proteome</keyword>
<feature type="transmembrane region" description="Helical" evidence="1">
    <location>
        <begin position="203"/>
        <end position="221"/>
    </location>
</feature>
<dbReference type="PANTHER" id="PTHR46599">
    <property type="entry name" value="PIGGYBAC TRANSPOSABLE ELEMENT-DERIVED PROTEIN 4"/>
    <property type="match status" value="1"/>
</dbReference>
<protein>
    <recommendedName>
        <fullName evidence="2">PiggyBac transposable element-derived protein domain-containing protein</fullName>
    </recommendedName>
</protein>
<comment type="caution">
    <text evidence="3">The sequence shown here is derived from an EMBL/GenBank/DDBJ whole genome shotgun (WGS) entry which is preliminary data.</text>
</comment>
<dbReference type="AlphaFoldDB" id="A0AA88H4D4"/>
<keyword evidence="1" id="KW-0812">Transmembrane</keyword>
<keyword evidence="1" id="KW-0472">Membrane</keyword>
<keyword evidence="1" id="KW-1133">Transmembrane helix</keyword>
<gene>
    <name evidence="3" type="ORF">QYM36_016860</name>
</gene>
<evidence type="ECO:0000313" key="3">
    <source>
        <dbReference type="EMBL" id="KAK2704603.1"/>
    </source>
</evidence>
<sequence>MIRPLLDKLSPSFQRTYKPTREQAVNESKVKFKECIDFKQYMPMKPIKQGDKIWVREDTHSFVCDFQVYTGKLADTTKFGLGEQVAMDLMTGLEGKNYHIYFDNFFSSVNLMEKMKSKKVYCCGTVCENHKSLPKLKAGKELRQERREVIQINRKEKDGPVAQVICPNVIVEYDNFMGCINKADMLKSIYAITKKSRKWRYHLLWHFVNITTVIAFVLFKLSTIPDANKMTLKDFECHIVTGLVVSYLCKGERHQPFRKLEVIPKFKPYVPPEKKLDQSKLLTCSQYFKKMCSM</sequence>
<reference evidence="3" key="1">
    <citation type="submission" date="2023-07" db="EMBL/GenBank/DDBJ databases">
        <title>Chromosome-level genome assembly of Artemia franciscana.</title>
        <authorList>
            <person name="Jo E."/>
        </authorList>
    </citation>
    <scope>NUCLEOTIDE SEQUENCE</scope>
    <source>
        <tissue evidence="3">Whole body</tissue>
    </source>
</reference>
<proteinExistence type="predicted"/>
<dbReference type="EMBL" id="JAVRJZ010000021">
    <property type="protein sequence ID" value="KAK2704603.1"/>
    <property type="molecule type" value="Genomic_DNA"/>
</dbReference>
<feature type="domain" description="PiggyBac transposable element-derived protein" evidence="2">
    <location>
        <begin position="2"/>
        <end position="145"/>
    </location>
</feature>
<dbReference type="Pfam" id="PF13843">
    <property type="entry name" value="DDE_Tnp_1_7"/>
    <property type="match status" value="1"/>
</dbReference>
<evidence type="ECO:0000259" key="2">
    <source>
        <dbReference type="Pfam" id="PF13843"/>
    </source>
</evidence>
<evidence type="ECO:0000313" key="4">
    <source>
        <dbReference type="Proteomes" id="UP001187531"/>
    </source>
</evidence>
<dbReference type="Proteomes" id="UP001187531">
    <property type="component" value="Unassembled WGS sequence"/>
</dbReference>
<accession>A0AA88H4D4</accession>
<evidence type="ECO:0000256" key="1">
    <source>
        <dbReference type="SAM" id="Phobius"/>
    </source>
</evidence>
<organism evidence="3 4">
    <name type="scientific">Artemia franciscana</name>
    <name type="common">Brine shrimp</name>
    <name type="synonym">Artemia sanfranciscana</name>
    <dbReference type="NCBI Taxonomy" id="6661"/>
    <lineage>
        <taxon>Eukaryota</taxon>
        <taxon>Metazoa</taxon>
        <taxon>Ecdysozoa</taxon>
        <taxon>Arthropoda</taxon>
        <taxon>Crustacea</taxon>
        <taxon>Branchiopoda</taxon>
        <taxon>Anostraca</taxon>
        <taxon>Artemiidae</taxon>
        <taxon>Artemia</taxon>
    </lineage>
</organism>